<evidence type="ECO:0000256" key="3">
    <source>
        <dbReference type="ARBA" id="ARBA00022448"/>
    </source>
</evidence>
<dbReference type="Pfam" id="PF02321">
    <property type="entry name" value="OEP"/>
    <property type="match status" value="2"/>
</dbReference>
<dbReference type="InterPro" id="IPR003423">
    <property type="entry name" value="OMP_efflux"/>
</dbReference>
<evidence type="ECO:0000256" key="5">
    <source>
        <dbReference type="ARBA" id="ARBA00022692"/>
    </source>
</evidence>
<comment type="subcellular location">
    <subcellularLocation>
        <location evidence="1">Cell outer membrane</location>
    </subcellularLocation>
</comment>
<accession>A0ABU0U7T0</accession>
<keyword evidence="10" id="KW-1185">Reference proteome</keyword>
<proteinExistence type="inferred from homology"/>
<keyword evidence="8" id="KW-0175">Coiled coil</keyword>
<reference evidence="9 10" key="1">
    <citation type="submission" date="2023-07" db="EMBL/GenBank/DDBJ databases">
        <title>Functional and genomic diversity of the sorghum phyllosphere microbiome.</title>
        <authorList>
            <person name="Shade A."/>
        </authorList>
    </citation>
    <scope>NUCLEOTIDE SEQUENCE [LARGE SCALE GENOMIC DNA]</scope>
    <source>
        <strain evidence="9 10">SORGH_AS_0892</strain>
    </source>
</reference>
<comment type="similarity">
    <text evidence="2">Belongs to the outer membrane factor (OMF) (TC 1.B.17) family.</text>
</comment>
<dbReference type="Gene3D" id="1.20.1600.10">
    <property type="entry name" value="Outer membrane efflux proteins (OEP)"/>
    <property type="match status" value="1"/>
</dbReference>
<organism evidence="9 10">
    <name type="scientific">Sphingobacterium zeae</name>
    <dbReference type="NCBI Taxonomy" id="1776859"/>
    <lineage>
        <taxon>Bacteria</taxon>
        <taxon>Pseudomonadati</taxon>
        <taxon>Bacteroidota</taxon>
        <taxon>Sphingobacteriia</taxon>
        <taxon>Sphingobacteriales</taxon>
        <taxon>Sphingobacteriaceae</taxon>
        <taxon>Sphingobacterium</taxon>
    </lineage>
</organism>
<dbReference type="PANTHER" id="PTHR30026:SF20">
    <property type="entry name" value="OUTER MEMBRANE PROTEIN TOLC"/>
    <property type="match status" value="1"/>
</dbReference>
<keyword evidence="3" id="KW-0813">Transport</keyword>
<dbReference type="Proteomes" id="UP001244640">
    <property type="component" value="Unassembled WGS sequence"/>
</dbReference>
<keyword evidence="6" id="KW-0472">Membrane</keyword>
<keyword evidence="5" id="KW-0812">Transmembrane</keyword>
<dbReference type="EMBL" id="JAUTBA010000001">
    <property type="protein sequence ID" value="MDQ1151017.1"/>
    <property type="molecule type" value="Genomic_DNA"/>
</dbReference>
<evidence type="ECO:0000256" key="4">
    <source>
        <dbReference type="ARBA" id="ARBA00022452"/>
    </source>
</evidence>
<sequence length="460" mass="51400">MVLHMDMKRFYYSAVVFTGLLLGTNDLVRGQQVVGVADAIRMTLERNVQIKQAELNKDLAAQDVFQAKSNLYPNLNAGITQRLNYGFFFDQVAGQPINGNQWTNSAGGSISSSVNLFKGFQQVNQIKATKSQLESAATQVEKIKNDLVLNVLITYLDAITNYELFTASEGQLKLSQQQYKLDSIQFAVGNKTIADIAKSKNQVATDQLNGVNLQNSYQLSLLTLKQLMEMSPETEISLVRPNVEFSILKVENNNAVEVYETALRYQPDIKKAAWDKDVAAKQIEIAKGGYYPSLDFNVSYGTNYSSEGIDYLTRQRLSFNEQLGRNKALGTTLNLTVPIFNNNQNKVNVAKAKIGFKQAEASEQLAKNNLNKAVNQAVLDVNSAKQRYSSATVAFESAETAFKATKERYDIGMANSLELFTSQTERNKAEFDLIQAKYNVIFRSKIIDYYVGNPIQFDNN</sequence>
<dbReference type="InterPro" id="IPR051906">
    <property type="entry name" value="TolC-like"/>
</dbReference>
<dbReference type="SUPFAM" id="SSF56954">
    <property type="entry name" value="Outer membrane efflux proteins (OEP)"/>
    <property type="match status" value="1"/>
</dbReference>
<name>A0ABU0U7T0_9SPHI</name>
<evidence type="ECO:0000256" key="8">
    <source>
        <dbReference type="SAM" id="Coils"/>
    </source>
</evidence>
<evidence type="ECO:0000313" key="9">
    <source>
        <dbReference type="EMBL" id="MDQ1151017.1"/>
    </source>
</evidence>
<gene>
    <name evidence="9" type="ORF">QE382_003001</name>
</gene>
<protein>
    <submittedName>
        <fullName evidence="9">Outer membrane protein</fullName>
    </submittedName>
</protein>
<dbReference type="PANTHER" id="PTHR30026">
    <property type="entry name" value="OUTER MEMBRANE PROTEIN TOLC"/>
    <property type="match status" value="1"/>
</dbReference>
<comment type="caution">
    <text evidence="9">The sequence shown here is derived from an EMBL/GenBank/DDBJ whole genome shotgun (WGS) entry which is preliminary data.</text>
</comment>
<keyword evidence="4" id="KW-1134">Transmembrane beta strand</keyword>
<evidence type="ECO:0000313" key="10">
    <source>
        <dbReference type="Proteomes" id="UP001244640"/>
    </source>
</evidence>
<evidence type="ECO:0000256" key="6">
    <source>
        <dbReference type="ARBA" id="ARBA00023136"/>
    </source>
</evidence>
<evidence type="ECO:0000256" key="1">
    <source>
        <dbReference type="ARBA" id="ARBA00004442"/>
    </source>
</evidence>
<feature type="coiled-coil region" evidence="8">
    <location>
        <begin position="356"/>
        <end position="387"/>
    </location>
</feature>
<evidence type="ECO:0000256" key="7">
    <source>
        <dbReference type="ARBA" id="ARBA00023237"/>
    </source>
</evidence>
<evidence type="ECO:0000256" key="2">
    <source>
        <dbReference type="ARBA" id="ARBA00007613"/>
    </source>
</evidence>
<keyword evidence="7" id="KW-0998">Cell outer membrane</keyword>